<accession>A0A6G1CB22</accession>
<protein>
    <recommendedName>
        <fullName evidence="4">DUF834 domain-containing protein</fullName>
    </recommendedName>
</protein>
<evidence type="ECO:0000256" key="1">
    <source>
        <dbReference type="SAM" id="MobiDB-lite"/>
    </source>
</evidence>
<proteinExistence type="predicted"/>
<reference evidence="2 3" key="1">
    <citation type="submission" date="2019-11" db="EMBL/GenBank/DDBJ databases">
        <title>Whole genome sequence of Oryza granulata.</title>
        <authorList>
            <person name="Li W."/>
        </authorList>
    </citation>
    <scope>NUCLEOTIDE SEQUENCE [LARGE SCALE GENOMIC DNA]</scope>
    <source>
        <strain evidence="3">cv. Menghai</strain>
        <tissue evidence="2">Leaf</tissue>
    </source>
</reference>
<gene>
    <name evidence="2" type="ORF">E2562_036336</name>
</gene>
<evidence type="ECO:0008006" key="4">
    <source>
        <dbReference type="Google" id="ProtNLM"/>
    </source>
</evidence>
<organism evidence="2 3">
    <name type="scientific">Oryza meyeriana var. granulata</name>
    <dbReference type="NCBI Taxonomy" id="110450"/>
    <lineage>
        <taxon>Eukaryota</taxon>
        <taxon>Viridiplantae</taxon>
        <taxon>Streptophyta</taxon>
        <taxon>Embryophyta</taxon>
        <taxon>Tracheophyta</taxon>
        <taxon>Spermatophyta</taxon>
        <taxon>Magnoliopsida</taxon>
        <taxon>Liliopsida</taxon>
        <taxon>Poales</taxon>
        <taxon>Poaceae</taxon>
        <taxon>BOP clade</taxon>
        <taxon>Oryzoideae</taxon>
        <taxon>Oryzeae</taxon>
        <taxon>Oryzinae</taxon>
        <taxon>Oryza</taxon>
        <taxon>Oryza meyeriana</taxon>
    </lineage>
</organism>
<sequence>MLTRGEKREKRWGRDGYDIVSRTVARWLGSAAVGNGVQRQRPEKSSRGGEARRCMVVAGGLAAVAGRGLGAVRCGVTRGRAGEKESGSDVRGMARQKERRRRREGSVTAALALGRLELLLGLEDGERGPGKAWRERGFWGSIYRRRAAKWDKEEAVRQWPRRALWLASLTGHAVARKEIRKQRGWRPCRPEEG</sequence>
<dbReference type="Proteomes" id="UP000479710">
    <property type="component" value="Unassembled WGS sequence"/>
</dbReference>
<evidence type="ECO:0000313" key="2">
    <source>
        <dbReference type="EMBL" id="KAF0897340.1"/>
    </source>
</evidence>
<comment type="caution">
    <text evidence="2">The sequence shown here is derived from an EMBL/GenBank/DDBJ whole genome shotgun (WGS) entry which is preliminary data.</text>
</comment>
<keyword evidence="3" id="KW-1185">Reference proteome</keyword>
<feature type="region of interest" description="Disordered" evidence="1">
    <location>
        <begin position="80"/>
        <end position="102"/>
    </location>
</feature>
<dbReference type="EMBL" id="SPHZ02000010">
    <property type="protein sequence ID" value="KAF0897340.1"/>
    <property type="molecule type" value="Genomic_DNA"/>
</dbReference>
<name>A0A6G1CB22_9ORYZ</name>
<dbReference type="AlphaFoldDB" id="A0A6G1CB22"/>
<evidence type="ECO:0000313" key="3">
    <source>
        <dbReference type="Proteomes" id="UP000479710"/>
    </source>
</evidence>